<keyword evidence="2" id="KW-1185">Reference proteome</keyword>
<dbReference type="InterPro" id="IPR011008">
    <property type="entry name" value="Dimeric_a/b-barrel"/>
</dbReference>
<dbReference type="EMBL" id="PIQI01000019">
    <property type="protein sequence ID" value="PJZ05122.1"/>
    <property type="molecule type" value="Genomic_DNA"/>
</dbReference>
<proteinExistence type="predicted"/>
<comment type="caution">
    <text evidence="1">The sequence shown here is derived from an EMBL/GenBank/DDBJ whole genome shotgun (WGS) entry which is preliminary data.</text>
</comment>
<sequence length="116" mass="13307">MKSRVVEILQYRLKTDTGRTFHRIMRDISVPLHVEQGIDVVAYGCSRHDADSYFLLRAFENEEEMHGVLEGFYASEAWRSGPREAIVERIELSLKSVLLLSPSAIDEMRNSFSACQ</sequence>
<dbReference type="Gene3D" id="3.30.70.100">
    <property type="match status" value="1"/>
</dbReference>
<name>A0A2M9WC60_9GAMM</name>
<dbReference type="SUPFAM" id="SSF54909">
    <property type="entry name" value="Dimeric alpha+beta barrel"/>
    <property type="match status" value="1"/>
</dbReference>
<protein>
    <submittedName>
        <fullName evidence="1">NIPSNAP family protein</fullName>
    </submittedName>
</protein>
<dbReference type="OrthoDB" id="9809695at2"/>
<evidence type="ECO:0000313" key="1">
    <source>
        <dbReference type="EMBL" id="PJZ05122.1"/>
    </source>
</evidence>
<accession>A0A2M9WC60</accession>
<evidence type="ECO:0000313" key="2">
    <source>
        <dbReference type="Proteomes" id="UP000232062"/>
    </source>
</evidence>
<dbReference type="RefSeq" id="WP_100702102.1">
    <property type="nucleotide sequence ID" value="NZ_MLFP01000030.1"/>
</dbReference>
<gene>
    <name evidence="1" type="ORF">PRCB_13035</name>
</gene>
<dbReference type="Proteomes" id="UP000232062">
    <property type="component" value="Unassembled WGS sequence"/>
</dbReference>
<organism evidence="1 2">
    <name type="scientific">Pantoea rodasii</name>
    <dbReference type="NCBI Taxonomy" id="1076549"/>
    <lineage>
        <taxon>Bacteria</taxon>
        <taxon>Pseudomonadati</taxon>
        <taxon>Pseudomonadota</taxon>
        <taxon>Gammaproteobacteria</taxon>
        <taxon>Enterobacterales</taxon>
        <taxon>Erwiniaceae</taxon>
        <taxon>Pantoea</taxon>
    </lineage>
</organism>
<dbReference type="AlphaFoldDB" id="A0A2M9WC60"/>
<reference evidence="1 2" key="1">
    <citation type="submission" date="2017-11" db="EMBL/GenBank/DDBJ databases">
        <title>The genome sequence of Pantoea rodasii DSM 26611.</title>
        <authorList>
            <person name="Gao J."/>
            <person name="Mao X."/>
            <person name="Sun J."/>
        </authorList>
    </citation>
    <scope>NUCLEOTIDE SEQUENCE [LARGE SCALE GENOMIC DNA]</scope>
    <source>
        <strain evidence="1 2">DSM 26611</strain>
    </source>
</reference>